<proteinExistence type="predicted"/>
<name>A0A1V9Y2F7_9ACAR</name>
<gene>
    <name evidence="1" type="ORF">BIW11_05395</name>
</gene>
<protein>
    <submittedName>
        <fullName evidence="1">Uncharacterized protein</fullName>
    </submittedName>
</protein>
<organism evidence="1 2">
    <name type="scientific">Tropilaelaps mercedesae</name>
    <dbReference type="NCBI Taxonomy" id="418985"/>
    <lineage>
        <taxon>Eukaryota</taxon>
        <taxon>Metazoa</taxon>
        <taxon>Ecdysozoa</taxon>
        <taxon>Arthropoda</taxon>
        <taxon>Chelicerata</taxon>
        <taxon>Arachnida</taxon>
        <taxon>Acari</taxon>
        <taxon>Parasitiformes</taxon>
        <taxon>Mesostigmata</taxon>
        <taxon>Gamasina</taxon>
        <taxon>Dermanyssoidea</taxon>
        <taxon>Laelapidae</taxon>
        <taxon>Tropilaelaps</taxon>
    </lineage>
</organism>
<evidence type="ECO:0000313" key="2">
    <source>
        <dbReference type="Proteomes" id="UP000192247"/>
    </source>
</evidence>
<dbReference type="Proteomes" id="UP000192247">
    <property type="component" value="Unassembled WGS sequence"/>
</dbReference>
<reference evidence="1 2" key="1">
    <citation type="journal article" date="2017" name="Gigascience">
        <title>Draft genome of the honey bee ectoparasitic mite, Tropilaelaps mercedesae, is shaped by the parasitic life history.</title>
        <authorList>
            <person name="Dong X."/>
            <person name="Armstrong S.D."/>
            <person name="Xia D."/>
            <person name="Makepeace B.L."/>
            <person name="Darby A.C."/>
            <person name="Kadowaki T."/>
        </authorList>
    </citation>
    <scope>NUCLEOTIDE SEQUENCE [LARGE SCALE GENOMIC DNA]</scope>
    <source>
        <strain evidence="1">Wuxi-XJTLU</strain>
    </source>
</reference>
<accession>A0A1V9Y2F7</accession>
<keyword evidence="2" id="KW-1185">Reference proteome</keyword>
<dbReference type="InParanoid" id="A0A1V9Y2F7"/>
<comment type="caution">
    <text evidence="1">The sequence shown here is derived from an EMBL/GenBank/DDBJ whole genome shotgun (WGS) entry which is preliminary data.</text>
</comment>
<sequence>MTLHSSMDHLPHLTSNSRLLLLNDPKFRPLTVRWPCRRTGHLREHRPVSPAEGEGPDHNRTALPRIFYRMAREVVLDENNNCLTSYGSPHFVTST</sequence>
<dbReference type="EMBL" id="MNPL01000547">
    <property type="protein sequence ID" value="OQR79926.1"/>
    <property type="molecule type" value="Genomic_DNA"/>
</dbReference>
<dbReference type="AlphaFoldDB" id="A0A1V9Y2F7"/>
<evidence type="ECO:0000313" key="1">
    <source>
        <dbReference type="EMBL" id="OQR79926.1"/>
    </source>
</evidence>
<feature type="non-terminal residue" evidence="1">
    <location>
        <position position="95"/>
    </location>
</feature>